<keyword evidence="3" id="KW-1185">Reference proteome</keyword>
<feature type="compositionally biased region" description="Polar residues" evidence="1">
    <location>
        <begin position="138"/>
        <end position="147"/>
    </location>
</feature>
<dbReference type="Pfam" id="PF25759">
    <property type="entry name" value="HP1_ORF34"/>
    <property type="match status" value="1"/>
</dbReference>
<dbReference type="EMBL" id="JBIHSE010000004">
    <property type="protein sequence ID" value="MFH0274882.1"/>
    <property type="molecule type" value="Genomic_DNA"/>
</dbReference>
<evidence type="ECO:0000313" key="3">
    <source>
        <dbReference type="Proteomes" id="UP001607221"/>
    </source>
</evidence>
<accession>A0ABW7JFJ1</accession>
<gene>
    <name evidence="2" type="ORF">ACGRHZ_26775</name>
</gene>
<feature type="region of interest" description="Disordered" evidence="1">
    <location>
        <begin position="124"/>
        <end position="163"/>
    </location>
</feature>
<evidence type="ECO:0000313" key="2">
    <source>
        <dbReference type="EMBL" id="MFH0274882.1"/>
    </source>
</evidence>
<proteinExistence type="predicted"/>
<reference evidence="2 3" key="1">
    <citation type="submission" date="2024-10" db="EMBL/GenBank/DDBJ databases">
        <authorList>
            <person name="Yibar A."/>
            <person name="Saticioglu I.B."/>
            <person name="Duman M."/>
            <person name="Ajmi N."/>
            <person name="Gurler F."/>
            <person name="Ay H."/>
            <person name="Onuk E."/>
            <person name="Guler S."/>
            <person name="Romalde J.L."/>
        </authorList>
    </citation>
    <scope>NUCLEOTIDE SEQUENCE [LARGE SCALE GENOMIC DNA]</scope>
    <source>
        <strain evidence="2 3">1-TCBS-A</strain>
    </source>
</reference>
<dbReference type="InterPro" id="IPR057869">
    <property type="entry name" value="HP1_YO34"/>
</dbReference>
<protein>
    <submittedName>
        <fullName evidence="2">Adenine glycosylase</fullName>
    </submittedName>
</protein>
<dbReference type="RefSeq" id="WP_394633185.1">
    <property type="nucleotide sequence ID" value="NZ_JBIHSE010000004.1"/>
</dbReference>
<evidence type="ECO:0000256" key="1">
    <source>
        <dbReference type="SAM" id="MobiDB-lite"/>
    </source>
</evidence>
<sequence length="191" mass="21443">MTLELNNQKIRGKEIRINIKLPFGDSDLSGTGSGTDSAEEGTKAKEMTVNMLVPFDSPEWLTELVDLAESTDENGARTVYRIGNDAAKAMKFYQAKFTGEVNINEQEQTNAWLVNFAMKEKLSVPERKQQREPMPAAAQQTQGNNTEDSVDNDNIPPETKFTGFERFLKYTDDALGGYWDEEEEGSDNETQ</sequence>
<organism evidence="2 3">
    <name type="scientific">Vibrio jasicida</name>
    <dbReference type="NCBI Taxonomy" id="766224"/>
    <lineage>
        <taxon>Bacteria</taxon>
        <taxon>Pseudomonadati</taxon>
        <taxon>Pseudomonadota</taxon>
        <taxon>Gammaproteobacteria</taxon>
        <taxon>Vibrionales</taxon>
        <taxon>Vibrionaceae</taxon>
        <taxon>Vibrio</taxon>
    </lineage>
</organism>
<name>A0ABW7JFJ1_9VIBR</name>
<comment type="caution">
    <text evidence="2">The sequence shown here is derived from an EMBL/GenBank/DDBJ whole genome shotgun (WGS) entry which is preliminary data.</text>
</comment>
<dbReference type="Proteomes" id="UP001607221">
    <property type="component" value="Unassembled WGS sequence"/>
</dbReference>